<comment type="caution">
    <text evidence="1">The sequence shown here is derived from an EMBL/GenBank/DDBJ whole genome shotgun (WGS) entry which is preliminary data.</text>
</comment>
<evidence type="ECO:0000313" key="1">
    <source>
        <dbReference type="EMBL" id="MPN04494.1"/>
    </source>
</evidence>
<dbReference type="SUPFAM" id="SSF103642">
    <property type="entry name" value="Sec-C motif"/>
    <property type="match status" value="1"/>
</dbReference>
<dbReference type="PANTHER" id="PTHR33747">
    <property type="entry name" value="UPF0225 PROTEIN SCO1677"/>
    <property type="match status" value="1"/>
</dbReference>
<dbReference type="NCBIfam" id="NF004088">
    <property type="entry name" value="PRK05590.1"/>
    <property type="match status" value="1"/>
</dbReference>
<dbReference type="AlphaFoldDB" id="A0A645EVI9"/>
<gene>
    <name evidence="1" type="ORF">SDC9_151735</name>
</gene>
<dbReference type="Pfam" id="PF02810">
    <property type="entry name" value="SEC-C"/>
    <property type="match status" value="1"/>
</dbReference>
<protein>
    <recommendedName>
        <fullName evidence="2">Protein translocase subunit SecA</fullName>
    </recommendedName>
</protein>
<dbReference type="PANTHER" id="PTHR33747:SF1">
    <property type="entry name" value="ADENYLATE CYCLASE-ASSOCIATED CAP C-TERMINAL DOMAIN-CONTAINING PROTEIN"/>
    <property type="match status" value="1"/>
</dbReference>
<reference evidence="1" key="1">
    <citation type="submission" date="2019-08" db="EMBL/GenBank/DDBJ databases">
        <authorList>
            <person name="Kucharzyk K."/>
            <person name="Murdoch R.W."/>
            <person name="Higgins S."/>
            <person name="Loffler F."/>
        </authorList>
    </citation>
    <scope>NUCLEOTIDE SEQUENCE</scope>
</reference>
<evidence type="ECO:0008006" key="2">
    <source>
        <dbReference type="Google" id="ProtNLM"/>
    </source>
</evidence>
<accession>A0A645EVI9</accession>
<sequence length="165" mass="18777">MGLYSKWKDLVVYFVQTQGEDAFWDEYVNVEEDIIRKILINHKNVFNGQVVDLSKEFNTSPGLFIGVVDGLNTALKTPLNLEDIEEDTEISLDIDFEKLYINLAEAEAEELSNLPEWNVILPKEKLAELKLKYSPSKTLVTPEKIGRNEACPCGSGKKYKNCCEK</sequence>
<dbReference type="EMBL" id="VSSQ01050403">
    <property type="protein sequence ID" value="MPN04494.1"/>
    <property type="molecule type" value="Genomic_DNA"/>
</dbReference>
<proteinExistence type="predicted"/>
<name>A0A645EVI9_9ZZZZ</name>
<dbReference type="InterPro" id="IPR004027">
    <property type="entry name" value="SEC_C_motif"/>
</dbReference>
<organism evidence="1">
    <name type="scientific">bioreactor metagenome</name>
    <dbReference type="NCBI Taxonomy" id="1076179"/>
    <lineage>
        <taxon>unclassified sequences</taxon>
        <taxon>metagenomes</taxon>
        <taxon>ecological metagenomes</taxon>
    </lineage>
</organism>
<dbReference type="Gene3D" id="3.10.450.50">
    <property type="match status" value="1"/>
</dbReference>